<keyword evidence="8" id="KW-1185">Reference proteome</keyword>
<keyword evidence="3" id="KW-1133">Transmembrane helix</keyword>
<evidence type="ECO:0000313" key="7">
    <source>
        <dbReference type="EMBL" id="KAG0689710.1"/>
    </source>
</evidence>
<proteinExistence type="predicted"/>
<keyword evidence="2" id="KW-0812">Transmembrane</keyword>
<dbReference type="Pfam" id="PF03124">
    <property type="entry name" value="EXS"/>
    <property type="match status" value="1"/>
</dbReference>
<dbReference type="Proteomes" id="UP000697127">
    <property type="component" value="Unassembled WGS sequence"/>
</dbReference>
<evidence type="ECO:0000313" key="8">
    <source>
        <dbReference type="Proteomes" id="UP000697127"/>
    </source>
</evidence>
<evidence type="ECO:0000256" key="4">
    <source>
        <dbReference type="ARBA" id="ARBA00023136"/>
    </source>
</evidence>
<dbReference type="AlphaFoldDB" id="A0A9P6WMH1"/>
<evidence type="ECO:0000256" key="1">
    <source>
        <dbReference type="ARBA" id="ARBA00004141"/>
    </source>
</evidence>
<organism evidence="7 8">
    <name type="scientific">Pichia californica</name>
    <dbReference type="NCBI Taxonomy" id="460514"/>
    <lineage>
        <taxon>Eukaryota</taxon>
        <taxon>Fungi</taxon>
        <taxon>Dikarya</taxon>
        <taxon>Ascomycota</taxon>
        <taxon>Saccharomycotina</taxon>
        <taxon>Pichiomycetes</taxon>
        <taxon>Pichiales</taxon>
        <taxon>Pichiaceae</taxon>
        <taxon>Pichia</taxon>
    </lineage>
</organism>
<dbReference type="GO" id="GO:0005737">
    <property type="term" value="C:cytoplasm"/>
    <property type="evidence" value="ECO:0007669"/>
    <property type="project" value="TreeGrafter"/>
</dbReference>
<keyword evidence="5" id="KW-0732">Signal</keyword>
<evidence type="ECO:0000256" key="3">
    <source>
        <dbReference type="ARBA" id="ARBA00022989"/>
    </source>
</evidence>
<comment type="subcellular location">
    <subcellularLocation>
        <location evidence="1">Membrane</location>
        <topology evidence="1">Multi-pass membrane protein</topology>
    </subcellularLocation>
</comment>
<feature type="domain" description="EXS" evidence="6">
    <location>
        <begin position="89"/>
        <end position="290"/>
    </location>
</feature>
<accession>A0A9P6WMH1</accession>
<dbReference type="PROSITE" id="PS51380">
    <property type="entry name" value="EXS"/>
    <property type="match status" value="1"/>
</dbReference>
<evidence type="ECO:0000256" key="2">
    <source>
        <dbReference type="ARBA" id="ARBA00022692"/>
    </source>
</evidence>
<comment type="caution">
    <text evidence="7">The sequence shown here is derived from an EMBL/GenBank/DDBJ whole genome shotgun (WGS) entry which is preliminary data.</text>
</comment>
<evidence type="ECO:0000259" key="6">
    <source>
        <dbReference type="PROSITE" id="PS51380"/>
    </source>
</evidence>
<gene>
    <name evidence="7" type="primary">ERD1</name>
    <name evidence="7" type="ORF">C6P40_004609</name>
</gene>
<reference evidence="7" key="1">
    <citation type="submission" date="2020-11" db="EMBL/GenBank/DDBJ databases">
        <title>Kefir isolates.</title>
        <authorList>
            <person name="Marcisauskas S."/>
            <person name="Kim Y."/>
            <person name="Blasche S."/>
        </authorList>
    </citation>
    <scope>NUCLEOTIDE SEQUENCE</scope>
    <source>
        <strain evidence="7">Olga-1</strain>
    </source>
</reference>
<feature type="chain" id="PRO_5040382285" evidence="5">
    <location>
        <begin position="27"/>
        <end position="290"/>
    </location>
</feature>
<dbReference type="EMBL" id="PUHW01000065">
    <property type="protein sequence ID" value="KAG0689710.1"/>
    <property type="molecule type" value="Genomic_DNA"/>
</dbReference>
<dbReference type="GO" id="GO:0016020">
    <property type="term" value="C:membrane"/>
    <property type="evidence" value="ECO:0007669"/>
    <property type="project" value="UniProtKB-SubCell"/>
</dbReference>
<dbReference type="InterPro" id="IPR004342">
    <property type="entry name" value="EXS_C"/>
</dbReference>
<keyword evidence="4" id="KW-0472">Membrane</keyword>
<feature type="signal peptide" evidence="5">
    <location>
        <begin position="1"/>
        <end position="26"/>
    </location>
</feature>
<dbReference type="PANTHER" id="PTHR10783">
    <property type="entry name" value="XENOTROPIC AND POLYTROPIC RETROVIRUS RECEPTOR 1-RELATED"/>
    <property type="match status" value="1"/>
</dbReference>
<sequence length="290" mass="34025">MIHWLPLISIIITFFILLKDKSSVVSQRLSQTIKRVIKGSIDVSIRNNDILLTDTFTSYNKVLVDFLIYISALILGMPTLPTGPRELSKSHLQVFNLDLLLANFPSFLRLKQCLKEYNQSNRQNIAHLLNAIKYSTAFFPTFAMILFKNGVFKTLGCWYFFTFVNSAYSLYWDITNDWNFGFFLKFLSNKPNIKILRNKLLYAKTAYIVAILIDTQLRFIWIYRLFYVGDAVSESSTAKFFIMLFTTEKGNFILEILEIFRRWVWVFLKVETEYIKMSSESNVIELQNFD</sequence>
<evidence type="ECO:0000256" key="5">
    <source>
        <dbReference type="SAM" id="SignalP"/>
    </source>
</evidence>
<name>A0A9P6WMH1_9ASCO</name>
<dbReference type="PANTHER" id="PTHR10783:SF46">
    <property type="entry name" value="PROTEIN ERD1 HOMOLOG 2"/>
    <property type="match status" value="1"/>
</dbReference>
<protein>
    <submittedName>
        <fullName evidence="7">Protein-ER retention protein</fullName>
    </submittedName>
</protein>